<sequence length="117" mass="13331">MLIMKIIHDSLIAFNNYTFLIQVRVSQDENVQIKKGEGVGIYVKKYVFKNIYNCMSIGRFCCQLDLGGLSEGELVSGLQLLVRINRPENSSFEENRNIINMLQDVSNLPVITAIFEI</sequence>
<protein>
    <submittedName>
        <fullName evidence="1">Uncharacterized protein</fullName>
    </submittedName>
</protein>
<dbReference type="AlphaFoldDB" id="A0AAW1TU30"/>
<name>A0AAW1TU30_9CUCU</name>
<keyword evidence="2" id="KW-1185">Reference proteome</keyword>
<gene>
    <name evidence="1" type="ORF">WA026_015170</name>
</gene>
<comment type="caution">
    <text evidence="1">The sequence shown here is derived from an EMBL/GenBank/DDBJ whole genome shotgun (WGS) entry which is preliminary data.</text>
</comment>
<evidence type="ECO:0000313" key="2">
    <source>
        <dbReference type="Proteomes" id="UP001431783"/>
    </source>
</evidence>
<accession>A0AAW1TU30</accession>
<dbReference type="EMBL" id="JARQZJ010000008">
    <property type="protein sequence ID" value="KAK9871923.1"/>
    <property type="molecule type" value="Genomic_DNA"/>
</dbReference>
<proteinExistence type="predicted"/>
<organism evidence="1 2">
    <name type="scientific">Henosepilachna vigintioctopunctata</name>
    <dbReference type="NCBI Taxonomy" id="420089"/>
    <lineage>
        <taxon>Eukaryota</taxon>
        <taxon>Metazoa</taxon>
        <taxon>Ecdysozoa</taxon>
        <taxon>Arthropoda</taxon>
        <taxon>Hexapoda</taxon>
        <taxon>Insecta</taxon>
        <taxon>Pterygota</taxon>
        <taxon>Neoptera</taxon>
        <taxon>Endopterygota</taxon>
        <taxon>Coleoptera</taxon>
        <taxon>Polyphaga</taxon>
        <taxon>Cucujiformia</taxon>
        <taxon>Coccinelloidea</taxon>
        <taxon>Coccinellidae</taxon>
        <taxon>Epilachninae</taxon>
        <taxon>Epilachnini</taxon>
        <taxon>Henosepilachna</taxon>
    </lineage>
</organism>
<reference evidence="1 2" key="1">
    <citation type="submission" date="2023-03" db="EMBL/GenBank/DDBJ databases">
        <title>Genome insight into feeding habits of ladybird beetles.</title>
        <authorList>
            <person name="Li H.-S."/>
            <person name="Huang Y.-H."/>
            <person name="Pang H."/>
        </authorList>
    </citation>
    <scope>NUCLEOTIDE SEQUENCE [LARGE SCALE GENOMIC DNA]</scope>
    <source>
        <strain evidence="1">SYSU_2023b</strain>
        <tissue evidence="1">Whole body</tissue>
    </source>
</reference>
<evidence type="ECO:0000313" key="1">
    <source>
        <dbReference type="EMBL" id="KAK9871923.1"/>
    </source>
</evidence>
<dbReference type="Proteomes" id="UP001431783">
    <property type="component" value="Unassembled WGS sequence"/>
</dbReference>